<keyword evidence="2" id="KW-0540">Nuclease</keyword>
<dbReference type="EMBL" id="MT144815">
    <property type="protein sequence ID" value="QJH99880.1"/>
    <property type="molecule type" value="Genomic_DNA"/>
</dbReference>
<dbReference type="InterPro" id="IPR027434">
    <property type="entry name" value="Homing_endonucl"/>
</dbReference>
<sequence>MAWLTGIEKSYLAGIIDGEGSIGICRRLRRNSIEYRCRMRITNTSEELMNFLEEKFKEQGYYIKIKRSRDYRRKPIYEFELGDRLTIKFLTEVLPYLIIKKKQAENAIKLKETYNGYVRHKSIPTEVTKIREECYVLQKQLNQRGNNS</sequence>
<dbReference type="InterPro" id="IPR004860">
    <property type="entry name" value="LAGLIDADG_dom"/>
</dbReference>
<name>A0A6M3XPE8_9ZZZZ</name>
<proteinExistence type="predicted"/>
<keyword evidence="2" id="KW-0255">Endonuclease</keyword>
<evidence type="ECO:0000313" key="2">
    <source>
        <dbReference type="EMBL" id="QJH99880.1"/>
    </source>
</evidence>
<accession>A0A6M3XPE8</accession>
<dbReference type="GO" id="GO:0004519">
    <property type="term" value="F:endonuclease activity"/>
    <property type="evidence" value="ECO:0007669"/>
    <property type="project" value="UniProtKB-KW"/>
</dbReference>
<dbReference type="AlphaFoldDB" id="A0A6M3XPE8"/>
<keyword evidence="2" id="KW-0378">Hydrolase</keyword>
<evidence type="ECO:0000259" key="1">
    <source>
        <dbReference type="Pfam" id="PF14528"/>
    </source>
</evidence>
<dbReference type="Pfam" id="PF14528">
    <property type="entry name" value="LAGLIDADG_3"/>
    <property type="match status" value="1"/>
</dbReference>
<dbReference type="Gene3D" id="3.10.28.10">
    <property type="entry name" value="Homing endonucleases"/>
    <property type="match status" value="1"/>
</dbReference>
<protein>
    <submittedName>
        <fullName evidence="2">Putative homing endonuclease</fullName>
    </submittedName>
</protein>
<reference evidence="2" key="1">
    <citation type="submission" date="2020-03" db="EMBL/GenBank/DDBJ databases">
        <title>The deep terrestrial virosphere.</title>
        <authorList>
            <person name="Holmfeldt K."/>
            <person name="Nilsson E."/>
            <person name="Simone D."/>
            <person name="Lopez-Fernandez M."/>
            <person name="Wu X."/>
            <person name="de Brujin I."/>
            <person name="Lundin D."/>
            <person name="Andersson A."/>
            <person name="Bertilsson S."/>
            <person name="Dopson M."/>
        </authorList>
    </citation>
    <scope>NUCLEOTIDE SEQUENCE</scope>
    <source>
        <strain evidence="2">TM448B01728</strain>
    </source>
</reference>
<gene>
    <name evidence="2" type="ORF">TM448B01728_0001</name>
</gene>
<feature type="domain" description="Homing endonuclease LAGLIDADG" evidence="1">
    <location>
        <begin position="10"/>
        <end position="90"/>
    </location>
</feature>
<dbReference type="SUPFAM" id="SSF55608">
    <property type="entry name" value="Homing endonucleases"/>
    <property type="match status" value="1"/>
</dbReference>
<organism evidence="2">
    <name type="scientific">viral metagenome</name>
    <dbReference type="NCBI Taxonomy" id="1070528"/>
    <lineage>
        <taxon>unclassified sequences</taxon>
        <taxon>metagenomes</taxon>
        <taxon>organismal metagenomes</taxon>
    </lineage>
</organism>